<dbReference type="EMBL" id="JACEZT010000006">
    <property type="protein sequence ID" value="MBA5637685.1"/>
    <property type="molecule type" value="Genomic_DNA"/>
</dbReference>
<feature type="domain" description="Acyl-CoA dehydrogenase/oxidase N-terminal" evidence="8">
    <location>
        <begin position="9"/>
        <end position="119"/>
    </location>
</feature>
<dbReference type="FunFam" id="1.10.540.10:FF:000009">
    <property type="entry name" value="Probable acyl-CoA dehydrogenase"/>
    <property type="match status" value="1"/>
</dbReference>
<comment type="caution">
    <text evidence="9">The sequence shown here is derived from an EMBL/GenBank/DDBJ whole genome shotgun (WGS) entry which is preliminary data.</text>
</comment>
<keyword evidence="5" id="KW-0560">Oxidoreductase</keyword>
<comment type="cofactor">
    <cofactor evidence="1">
        <name>FAD</name>
        <dbReference type="ChEBI" id="CHEBI:57692"/>
    </cofactor>
</comment>
<dbReference type="PIRSF" id="PIRSF016578">
    <property type="entry name" value="HsaA"/>
    <property type="match status" value="1"/>
</dbReference>
<dbReference type="Gene3D" id="2.40.110.10">
    <property type="entry name" value="Butyryl-CoA Dehydrogenase, subunit A, domain 2"/>
    <property type="match status" value="1"/>
</dbReference>
<evidence type="ECO:0000256" key="2">
    <source>
        <dbReference type="ARBA" id="ARBA00009347"/>
    </source>
</evidence>
<dbReference type="InterPro" id="IPR006089">
    <property type="entry name" value="Acyl-CoA_DH_CS"/>
</dbReference>
<dbReference type="SUPFAM" id="SSF56645">
    <property type="entry name" value="Acyl-CoA dehydrogenase NM domain-like"/>
    <property type="match status" value="1"/>
</dbReference>
<keyword evidence="10" id="KW-1185">Reference proteome</keyword>
<dbReference type="InterPro" id="IPR009075">
    <property type="entry name" value="AcylCo_DH/oxidase_C"/>
</dbReference>
<dbReference type="RefSeq" id="WP_182162514.1">
    <property type="nucleotide sequence ID" value="NZ_JACEZT010000006.1"/>
</dbReference>
<dbReference type="InterPro" id="IPR046373">
    <property type="entry name" value="Acyl-CoA_Oxase/DH_mid-dom_sf"/>
</dbReference>
<feature type="domain" description="Acyl-CoA oxidase/dehydrogenase middle" evidence="7">
    <location>
        <begin position="123"/>
        <end position="218"/>
    </location>
</feature>
<comment type="similarity">
    <text evidence="2">Belongs to the acyl-CoA dehydrogenase family.</text>
</comment>
<accession>A0A7W2ESG3</accession>
<dbReference type="GO" id="GO:0003995">
    <property type="term" value="F:acyl-CoA dehydrogenase activity"/>
    <property type="evidence" value="ECO:0007669"/>
    <property type="project" value="InterPro"/>
</dbReference>
<dbReference type="InterPro" id="IPR006091">
    <property type="entry name" value="Acyl-CoA_Oxase/DH_mid-dom"/>
</dbReference>
<dbReference type="Gene3D" id="1.20.140.10">
    <property type="entry name" value="Butyryl-CoA Dehydrogenase, subunit A, domain 3"/>
    <property type="match status" value="1"/>
</dbReference>
<dbReference type="PANTHER" id="PTHR43884">
    <property type="entry name" value="ACYL-COA DEHYDROGENASE"/>
    <property type="match status" value="1"/>
</dbReference>
<keyword evidence="4" id="KW-0274">FAD</keyword>
<dbReference type="InterPro" id="IPR037069">
    <property type="entry name" value="AcylCoA_DH/ox_N_sf"/>
</dbReference>
<evidence type="ECO:0000256" key="5">
    <source>
        <dbReference type="ARBA" id="ARBA00023002"/>
    </source>
</evidence>
<evidence type="ECO:0000259" key="7">
    <source>
        <dbReference type="Pfam" id="PF02770"/>
    </source>
</evidence>
<dbReference type="Gene3D" id="1.10.540.10">
    <property type="entry name" value="Acyl-CoA dehydrogenase/oxidase, N-terminal domain"/>
    <property type="match status" value="1"/>
</dbReference>
<feature type="domain" description="Acyl-CoA dehydrogenase/oxidase C-terminal" evidence="6">
    <location>
        <begin position="230"/>
        <end position="377"/>
    </location>
</feature>
<dbReference type="GO" id="GO:0050660">
    <property type="term" value="F:flavin adenine dinucleotide binding"/>
    <property type="evidence" value="ECO:0007669"/>
    <property type="project" value="InterPro"/>
</dbReference>
<name>A0A7W2ESG3_9BURK</name>
<dbReference type="SUPFAM" id="SSF47203">
    <property type="entry name" value="Acyl-CoA dehydrogenase C-terminal domain-like"/>
    <property type="match status" value="1"/>
</dbReference>
<proteinExistence type="inferred from homology"/>
<dbReference type="Pfam" id="PF02770">
    <property type="entry name" value="Acyl-CoA_dh_M"/>
    <property type="match status" value="1"/>
</dbReference>
<dbReference type="InterPro" id="IPR036250">
    <property type="entry name" value="AcylCo_DH-like_C"/>
</dbReference>
<sequence>MIPRTLYNQDHEAFRDAARRFIEGEIVPHHARWEEQGHVDREIWNKAGAAGLLCTSMPEQYGGAGVDLLYSAVYMEEQARVGATGVGFFLHSEIVAPYILHHGSDYLKSTYLPKMATGEMVGAIAMTEPGAGSDLQGIKTSAVRDGDDYILNGSKTFITNGWLSDLVIVVAKTDPTAGSKGISLFVVDTTMPGFSKGKRLHKMGMSAQDTSELFFDNVRVPARNLLGEEGRGFYYLMKELPWERLQIAVTGIAAAQAALDWTIAYTKERKAFGKAIGDFQTVAHKLAEMKTEIAVGQVFVDRCLELMAAGKLDAETASMAKYNISDLQFSVMDRCVQLFGGYGYMHEYPIARAWADARVQRIYGGTNEIMKELISRTL</sequence>
<protein>
    <submittedName>
        <fullName evidence="9">Acyl-CoA dehydrogenase family protein</fullName>
    </submittedName>
</protein>
<dbReference type="PROSITE" id="PS00073">
    <property type="entry name" value="ACYL_COA_DH_2"/>
    <property type="match status" value="1"/>
</dbReference>
<dbReference type="FunFam" id="1.20.140.10:FF:000001">
    <property type="entry name" value="Acyl-CoA dehydrogenase"/>
    <property type="match status" value="1"/>
</dbReference>
<dbReference type="InterPro" id="IPR009100">
    <property type="entry name" value="AcylCoA_DH/oxidase_NM_dom_sf"/>
</dbReference>
<dbReference type="Pfam" id="PF02771">
    <property type="entry name" value="Acyl-CoA_dh_N"/>
    <property type="match status" value="1"/>
</dbReference>
<dbReference type="Pfam" id="PF00441">
    <property type="entry name" value="Acyl-CoA_dh_1"/>
    <property type="match status" value="1"/>
</dbReference>
<reference evidence="9 10" key="1">
    <citation type="submission" date="2020-07" db="EMBL/GenBank/DDBJ databases">
        <title>Novel species isolated from subtropical streams in China.</title>
        <authorList>
            <person name="Lu H."/>
        </authorList>
    </citation>
    <scope>NUCLEOTIDE SEQUENCE [LARGE SCALE GENOMIC DNA]</scope>
    <source>
        <strain evidence="9 10">LX20W</strain>
    </source>
</reference>
<evidence type="ECO:0000313" key="9">
    <source>
        <dbReference type="EMBL" id="MBA5637685.1"/>
    </source>
</evidence>
<dbReference type="PANTHER" id="PTHR43884:SF12">
    <property type="entry name" value="ISOVALERYL-COA DEHYDROGENASE, MITOCHONDRIAL-RELATED"/>
    <property type="match status" value="1"/>
</dbReference>
<evidence type="ECO:0000259" key="6">
    <source>
        <dbReference type="Pfam" id="PF00441"/>
    </source>
</evidence>
<evidence type="ECO:0000313" key="10">
    <source>
        <dbReference type="Proteomes" id="UP000534388"/>
    </source>
</evidence>
<dbReference type="Proteomes" id="UP000534388">
    <property type="component" value="Unassembled WGS sequence"/>
</dbReference>
<dbReference type="AlphaFoldDB" id="A0A7W2ESG3"/>
<evidence type="ECO:0000256" key="1">
    <source>
        <dbReference type="ARBA" id="ARBA00001974"/>
    </source>
</evidence>
<evidence type="ECO:0000256" key="3">
    <source>
        <dbReference type="ARBA" id="ARBA00022630"/>
    </source>
</evidence>
<organism evidence="9 10">
    <name type="scientific">Rugamonas brunnea</name>
    <dbReference type="NCBI Taxonomy" id="2758569"/>
    <lineage>
        <taxon>Bacteria</taxon>
        <taxon>Pseudomonadati</taxon>
        <taxon>Pseudomonadota</taxon>
        <taxon>Betaproteobacteria</taxon>
        <taxon>Burkholderiales</taxon>
        <taxon>Oxalobacteraceae</taxon>
        <taxon>Telluria group</taxon>
        <taxon>Rugamonas</taxon>
    </lineage>
</organism>
<evidence type="ECO:0000256" key="4">
    <source>
        <dbReference type="ARBA" id="ARBA00022827"/>
    </source>
</evidence>
<keyword evidence="3" id="KW-0285">Flavoprotein</keyword>
<evidence type="ECO:0000259" key="8">
    <source>
        <dbReference type="Pfam" id="PF02771"/>
    </source>
</evidence>
<dbReference type="FunFam" id="2.40.110.10:FF:000002">
    <property type="entry name" value="Acyl-CoA dehydrogenase fadE12"/>
    <property type="match status" value="1"/>
</dbReference>
<dbReference type="PROSITE" id="PS00072">
    <property type="entry name" value="ACYL_COA_DH_1"/>
    <property type="match status" value="1"/>
</dbReference>
<dbReference type="InterPro" id="IPR013786">
    <property type="entry name" value="AcylCoA_DH/ox_N"/>
</dbReference>
<gene>
    <name evidence="9" type="ORF">H3H37_11525</name>
</gene>